<dbReference type="InterPro" id="IPR000485">
    <property type="entry name" value="AsnC-type_HTH_dom"/>
</dbReference>
<dbReference type="GO" id="GO:0006355">
    <property type="term" value="P:regulation of DNA-templated transcription"/>
    <property type="evidence" value="ECO:0007669"/>
    <property type="project" value="UniProtKB-ARBA"/>
</dbReference>
<evidence type="ECO:0000259" key="4">
    <source>
        <dbReference type="PROSITE" id="PS50956"/>
    </source>
</evidence>
<name>A0A918JXT4_9FLAO</name>
<dbReference type="SMART" id="SM00344">
    <property type="entry name" value="HTH_ASNC"/>
    <property type="match status" value="1"/>
</dbReference>
<dbReference type="InterPro" id="IPR019887">
    <property type="entry name" value="Tscrpt_reg_AsnC/Lrp_C"/>
</dbReference>
<dbReference type="GO" id="GO:0043565">
    <property type="term" value="F:sequence-specific DNA binding"/>
    <property type="evidence" value="ECO:0007669"/>
    <property type="project" value="InterPro"/>
</dbReference>
<dbReference type="EMBL" id="BMWS01000031">
    <property type="protein sequence ID" value="GGX31190.1"/>
    <property type="molecule type" value="Genomic_DNA"/>
</dbReference>
<evidence type="ECO:0000256" key="3">
    <source>
        <dbReference type="ARBA" id="ARBA00023163"/>
    </source>
</evidence>
<dbReference type="Gene3D" id="3.30.70.920">
    <property type="match status" value="1"/>
</dbReference>
<dbReference type="InterPro" id="IPR011008">
    <property type="entry name" value="Dimeric_a/b-barrel"/>
</dbReference>
<feature type="domain" description="HTH asnC-type" evidence="4">
    <location>
        <begin position="13"/>
        <end position="74"/>
    </location>
</feature>
<gene>
    <name evidence="5" type="ORF">GCM10007384_35310</name>
</gene>
<keyword evidence="2" id="KW-0238">DNA-binding</keyword>
<dbReference type="PROSITE" id="PS50956">
    <property type="entry name" value="HTH_ASNC_2"/>
    <property type="match status" value="1"/>
</dbReference>
<dbReference type="Pfam" id="PF01037">
    <property type="entry name" value="AsnC_trans_reg"/>
    <property type="match status" value="1"/>
</dbReference>
<keyword evidence="6" id="KW-1185">Reference proteome</keyword>
<evidence type="ECO:0000313" key="6">
    <source>
        <dbReference type="Proteomes" id="UP000601108"/>
    </source>
</evidence>
<accession>A0A918JXT4</accession>
<evidence type="ECO:0000313" key="5">
    <source>
        <dbReference type="EMBL" id="GGX31190.1"/>
    </source>
</evidence>
<dbReference type="PROSITE" id="PS00519">
    <property type="entry name" value="HTH_ASNC_1"/>
    <property type="match status" value="1"/>
</dbReference>
<comment type="caution">
    <text evidence="5">The sequence shown here is derived from an EMBL/GenBank/DDBJ whole genome shotgun (WGS) entry which is preliminary data.</text>
</comment>
<dbReference type="PRINTS" id="PR00033">
    <property type="entry name" value="HTHASNC"/>
</dbReference>
<protein>
    <submittedName>
        <fullName evidence="5">AsnC family transcriptional regulator</fullName>
    </submittedName>
</protein>
<dbReference type="GO" id="GO:0005829">
    <property type="term" value="C:cytosol"/>
    <property type="evidence" value="ECO:0007669"/>
    <property type="project" value="TreeGrafter"/>
</dbReference>
<dbReference type="SUPFAM" id="SSF46785">
    <property type="entry name" value="Winged helix' DNA-binding domain"/>
    <property type="match status" value="1"/>
</dbReference>
<dbReference type="PANTHER" id="PTHR30154">
    <property type="entry name" value="LEUCINE-RESPONSIVE REGULATORY PROTEIN"/>
    <property type="match status" value="1"/>
</dbReference>
<dbReference type="PANTHER" id="PTHR30154:SF34">
    <property type="entry name" value="TRANSCRIPTIONAL REGULATOR AZLB"/>
    <property type="match status" value="1"/>
</dbReference>
<dbReference type="InterPro" id="IPR036388">
    <property type="entry name" value="WH-like_DNA-bd_sf"/>
</dbReference>
<keyword evidence="1" id="KW-0805">Transcription regulation</keyword>
<keyword evidence="3" id="KW-0804">Transcription</keyword>
<dbReference type="CDD" id="cd00090">
    <property type="entry name" value="HTH_ARSR"/>
    <property type="match status" value="1"/>
</dbReference>
<sequence>MWIKKAFLQKNIMDKTDRSILLLLQKDGKITIKEIAERLNLTTTPIFERVKKLEKEGYIKSYKAILDRKKAGLQLMVFCNVTLNLHQTDYLKKFEKDIQQFPEVVECYHVAGMFDYLIKIYAENMERYQDFLSNKLASLENISKVQSSFVMTEVKDFSYLPIP</sequence>
<dbReference type="GO" id="GO:0043200">
    <property type="term" value="P:response to amino acid"/>
    <property type="evidence" value="ECO:0007669"/>
    <property type="project" value="TreeGrafter"/>
</dbReference>
<dbReference type="Gene3D" id="1.10.10.10">
    <property type="entry name" value="Winged helix-like DNA-binding domain superfamily/Winged helix DNA-binding domain"/>
    <property type="match status" value="1"/>
</dbReference>
<dbReference type="Pfam" id="PF13412">
    <property type="entry name" value="HTH_24"/>
    <property type="match status" value="1"/>
</dbReference>
<evidence type="ECO:0000256" key="1">
    <source>
        <dbReference type="ARBA" id="ARBA00023015"/>
    </source>
</evidence>
<dbReference type="AlphaFoldDB" id="A0A918JXT4"/>
<evidence type="ECO:0000256" key="2">
    <source>
        <dbReference type="ARBA" id="ARBA00023125"/>
    </source>
</evidence>
<dbReference type="Proteomes" id="UP000601108">
    <property type="component" value="Unassembled WGS sequence"/>
</dbReference>
<dbReference type="InterPro" id="IPR036390">
    <property type="entry name" value="WH_DNA-bd_sf"/>
</dbReference>
<reference evidence="5 6" key="1">
    <citation type="journal article" date="2014" name="Int. J. Syst. Evol. Microbiol.">
        <title>Complete genome sequence of Corynebacterium casei LMG S-19264T (=DSM 44701T), isolated from a smear-ripened cheese.</title>
        <authorList>
            <consortium name="US DOE Joint Genome Institute (JGI-PGF)"/>
            <person name="Walter F."/>
            <person name="Albersmeier A."/>
            <person name="Kalinowski J."/>
            <person name="Ruckert C."/>
        </authorList>
    </citation>
    <scope>NUCLEOTIDE SEQUENCE [LARGE SCALE GENOMIC DNA]</scope>
    <source>
        <strain evidence="5 6">KCTC 12285</strain>
    </source>
</reference>
<proteinExistence type="predicted"/>
<dbReference type="SUPFAM" id="SSF54909">
    <property type="entry name" value="Dimeric alpha+beta barrel"/>
    <property type="match status" value="1"/>
</dbReference>
<dbReference type="InterPro" id="IPR011991">
    <property type="entry name" value="ArsR-like_HTH"/>
</dbReference>
<organism evidence="5 6">
    <name type="scientific">Aquimarina muelleri</name>
    <dbReference type="NCBI Taxonomy" id="279356"/>
    <lineage>
        <taxon>Bacteria</taxon>
        <taxon>Pseudomonadati</taxon>
        <taxon>Bacteroidota</taxon>
        <taxon>Flavobacteriia</taxon>
        <taxon>Flavobacteriales</taxon>
        <taxon>Flavobacteriaceae</taxon>
        <taxon>Aquimarina</taxon>
    </lineage>
</organism>
<dbReference type="InterPro" id="IPR019888">
    <property type="entry name" value="Tscrpt_reg_AsnC-like"/>
</dbReference>
<dbReference type="InterPro" id="IPR019885">
    <property type="entry name" value="Tscrpt_reg_HTH_AsnC-type_CS"/>
</dbReference>